<evidence type="ECO:0008006" key="3">
    <source>
        <dbReference type="Google" id="ProtNLM"/>
    </source>
</evidence>
<sequence>MSFDFPLILDGAGRKLQDTRLAKAVINSLFSWARARPGDELPTPESPRMGWWGDSYSPVTGDRFGSRLWLLSRETLTAATVAKARDLAREALAWLTEDGLAVRVTVEAERIGNDTLGMRVLIDQPDGQRLDIRFADIWSAIRG</sequence>
<evidence type="ECO:0000313" key="1">
    <source>
        <dbReference type="EMBL" id="AHY43818.1"/>
    </source>
</evidence>
<proteinExistence type="predicted"/>
<dbReference type="AlphaFoldDB" id="A0A023WUK8"/>
<dbReference type="Proteomes" id="UP000025238">
    <property type="component" value="Chromosome"/>
</dbReference>
<reference evidence="1 2" key="1">
    <citation type="submission" date="2014-03" db="EMBL/GenBank/DDBJ databases">
        <title>Complete genome sequence of Pseudomonas stutzeri 19SMN4.</title>
        <authorList>
            <person name="Brunet-Galmes I."/>
            <person name="Nogales B."/>
            <person name="Busquets A."/>
            <person name="Pena A."/>
            <person name="Gomila M."/>
            <person name="Garcia-Valdes E."/>
            <person name="Lalucat J."/>
            <person name="Bennasar A."/>
            <person name="Bosch R."/>
        </authorList>
    </citation>
    <scope>NUCLEOTIDE SEQUENCE [LARGE SCALE GENOMIC DNA]</scope>
    <source>
        <strain evidence="1 2">19SMN4</strain>
    </source>
</reference>
<dbReference type="EMBL" id="CP007509">
    <property type="protein sequence ID" value="AHY43818.1"/>
    <property type="molecule type" value="Genomic_DNA"/>
</dbReference>
<name>A0A023WUK8_STUST</name>
<dbReference type="KEGG" id="pstu:UIB01_15550"/>
<evidence type="ECO:0000313" key="2">
    <source>
        <dbReference type="Proteomes" id="UP000025238"/>
    </source>
</evidence>
<accession>A0A023WUK8</accession>
<dbReference type="Pfam" id="PF07409">
    <property type="entry name" value="GP46"/>
    <property type="match status" value="1"/>
</dbReference>
<protein>
    <recommendedName>
        <fullName evidence="3">Phage gp46-like protein</fullName>
    </recommendedName>
</protein>
<dbReference type="InterPro" id="IPR010877">
    <property type="entry name" value="Phage_Mu_Gp46"/>
</dbReference>
<dbReference type="PATRIC" id="fig|316.97.peg.3109"/>
<gene>
    <name evidence="1" type="ORF">UIB01_15550</name>
</gene>
<organism evidence="1 2">
    <name type="scientific">Stutzerimonas stutzeri</name>
    <name type="common">Pseudomonas stutzeri</name>
    <dbReference type="NCBI Taxonomy" id="316"/>
    <lineage>
        <taxon>Bacteria</taxon>
        <taxon>Pseudomonadati</taxon>
        <taxon>Pseudomonadota</taxon>
        <taxon>Gammaproteobacteria</taxon>
        <taxon>Pseudomonadales</taxon>
        <taxon>Pseudomonadaceae</taxon>
        <taxon>Stutzerimonas</taxon>
    </lineage>
</organism>